<dbReference type="PIRSF" id="PIRSF017393">
    <property type="entry name" value="MTase_SAV2177"/>
    <property type="match status" value="1"/>
</dbReference>
<evidence type="ECO:0000313" key="1">
    <source>
        <dbReference type="EMBL" id="KAJ4332298.1"/>
    </source>
</evidence>
<comment type="caution">
    <text evidence="1">The sequence shown here is derived from an EMBL/GenBank/DDBJ whole genome shotgun (WGS) entry which is preliminary data.</text>
</comment>
<dbReference type="InterPro" id="IPR006764">
    <property type="entry name" value="SAM_dep_MeTrfase_SAV2177_type"/>
</dbReference>
<reference evidence="1" key="1">
    <citation type="submission" date="2022-10" db="EMBL/GenBank/DDBJ databases">
        <title>Tapping the CABI collections for fungal endophytes: first genome assemblies for Collariella, Neodidymelliopsis, Ascochyta clinopodiicola, Didymella pomorum, Didymosphaeria variabile, Neocosmospora piperis and Neocucurbitaria cava.</title>
        <authorList>
            <person name="Hill R."/>
        </authorList>
    </citation>
    <scope>NUCLEOTIDE SEQUENCE</scope>
    <source>
        <strain evidence="1">IMI 360193</strain>
    </source>
</reference>
<accession>A0A9W8WTE7</accession>
<organism evidence="1 2">
    <name type="scientific">Didymella glomerata</name>
    <dbReference type="NCBI Taxonomy" id="749621"/>
    <lineage>
        <taxon>Eukaryota</taxon>
        <taxon>Fungi</taxon>
        <taxon>Dikarya</taxon>
        <taxon>Ascomycota</taxon>
        <taxon>Pezizomycotina</taxon>
        <taxon>Dothideomycetes</taxon>
        <taxon>Pleosporomycetidae</taxon>
        <taxon>Pleosporales</taxon>
        <taxon>Pleosporineae</taxon>
        <taxon>Didymellaceae</taxon>
        <taxon>Didymella</taxon>
    </lineage>
</organism>
<dbReference type="AlphaFoldDB" id="A0A9W8WTE7"/>
<sequence>MYDWYQDGAGQDPTSIEAGKSVAKLLPNSRTWTRENRAMVNRAVRLLARNGVTQVVDLGSGKPSPHRKSTHEAVLKVKPEARVLYVEIEETAVVEGRRMIDQGGWGDRVAMIQGDALQPASIMQNEEAKQVIDWGKPVVLVMSALVHFFLPEQYRAMMAFWRKSLRRDSALVMTHGSFDDYSREILNNVLAHYERMGMKAYLRSREELVDVMEGWTLMEPGIVRAGHWNPEAGEREEDMPSNFEFWWVAVGNLM</sequence>
<proteinExistence type="predicted"/>
<dbReference type="Pfam" id="PF04672">
    <property type="entry name" value="Methyltransf_19"/>
    <property type="match status" value="1"/>
</dbReference>
<protein>
    <recommendedName>
        <fullName evidence="3">S-adenosyl-L-methionine-dependent methyltransferase</fullName>
    </recommendedName>
</protein>
<dbReference type="EMBL" id="JAPEUV010000122">
    <property type="protein sequence ID" value="KAJ4332298.1"/>
    <property type="molecule type" value="Genomic_DNA"/>
</dbReference>
<dbReference type="Gene3D" id="3.40.50.150">
    <property type="entry name" value="Vaccinia Virus protein VP39"/>
    <property type="match status" value="1"/>
</dbReference>
<dbReference type="SUPFAM" id="SSF53335">
    <property type="entry name" value="S-adenosyl-L-methionine-dependent methyltransferases"/>
    <property type="match status" value="1"/>
</dbReference>
<evidence type="ECO:0008006" key="3">
    <source>
        <dbReference type="Google" id="ProtNLM"/>
    </source>
</evidence>
<name>A0A9W8WTE7_9PLEO</name>
<keyword evidence="2" id="KW-1185">Reference proteome</keyword>
<dbReference type="InterPro" id="IPR029063">
    <property type="entry name" value="SAM-dependent_MTases_sf"/>
</dbReference>
<dbReference type="Proteomes" id="UP001140562">
    <property type="component" value="Unassembled WGS sequence"/>
</dbReference>
<gene>
    <name evidence="1" type="ORF">N0V87_008473</name>
</gene>
<evidence type="ECO:0000313" key="2">
    <source>
        <dbReference type="Proteomes" id="UP001140562"/>
    </source>
</evidence>
<dbReference type="OrthoDB" id="4889334at2759"/>